<organism evidence="1 2">
    <name type="scientific">Persea americana</name>
    <name type="common">Avocado</name>
    <dbReference type="NCBI Taxonomy" id="3435"/>
    <lineage>
        <taxon>Eukaryota</taxon>
        <taxon>Viridiplantae</taxon>
        <taxon>Streptophyta</taxon>
        <taxon>Embryophyta</taxon>
        <taxon>Tracheophyta</taxon>
        <taxon>Spermatophyta</taxon>
        <taxon>Magnoliopsida</taxon>
        <taxon>Magnoliidae</taxon>
        <taxon>Laurales</taxon>
        <taxon>Lauraceae</taxon>
        <taxon>Persea</taxon>
    </lineage>
</organism>
<comment type="caution">
    <text evidence="1">The sequence shown here is derived from an EMBL/GenBank/DDBJ whole genome shotgun (WGS) entry which is preliminary data.</text>
</comment>
<proteinExistence type="predicted"/>
<gene>
    <name evidence="1" type="ORF">MRB53_004931</name>
</gene>
<keyword evidence="2" id="KW-1185">Reference proteome</keyword>
<evidence type="ECO:0000313" key="1">
    <source>
        <dbReference type="EMBL" id="KAJ8643183.1"/>
    </source>
</evidence>
<name>A0ACC2MCP1_PERAE</name>
<sequence length="73" mass="8683">MGSGQSRDRREASSMVDIAEACSFVISEEFERKREIAYWNLAFQRFQRQKLYTASRWNLEGIFKSEERVNLTK</sequence>
<dbReference type="EMBL" id="CM056810">
    <property type="protein sequence ID" value="KAJ8643183.1"/>
    <property type="molecule type" value="Genomic_DNA"/>
</dbReference>
<accession>A0ACC2MCP1</accession>
<evidence type="ECO:0000313" key="2">
    <source>
        <dbReference type="Proteomes" id="UP001234297"/>
    </source>
</evidence>
<dbReference type="Proteomes" id="UP001234297">
    <property type="component" value="Chromosome 2"/>
</dbReference>
<reference evidence="1 2" key="1">
    <citation type="journal article" date="2022" name="Hortic Res">
        <title>A haplotype resolved chromosomal level avocado genome allows analysis of novel avocado genes.</title>
        <authorList>
            <person name="Nath O."/>
            <person name="Fletcher S.J."/>
            <person name="Hayward A."/>
            <person name="Shaw L.M."/>
            <person name="Masouleh A.K."/>
            <person name="Furtado A."/>
            <person name="Henry R.J."/>
            <person name="Mitter N."/>
        </authorList>
    </citation>
    <scope>NUCLEOTIDE SEQUENCE [LARGE SCALE GENOMIC DNA]</scope>
    <source>
        <strain evidence="2">cv. Hass</strain>
    </source>
</reference>
<protein>
    <submittedName>
        <fullName evidence="1">Uncharacterized protein</fullName>
    </submittedName>
</protein>